<accession>A0A917GVW5</accession>
<dbReference type="GO" id="GO:0004348">
    <property type="term" value="F:glucosylceramidase activity"/>
    <property type="evidence" value="ECO:0007669"/>
    <property type="project" value="InterPro"/>
</dbReference>
<dbReference type="InterPro" id="IPR033453">
    <property type="entry name" value="Glyco_hydro_30_TIM-barrel"/>
</dbReference>
<dbReference type="PANTHER" id="PTHR11069">
    <property type="entry name" value="GLUCOSYLCERAMIDASE"/>
    <property type="match status" value="1"/>
</dbReference>
<evidence type="ECO:0000256" key="1">
    <source>
        <dbReference type="ARBA" id="ARBA00005382"/>
    </source>
</evidence>
<dbReference type="EMBL" id="BMHY01000001">
    <property type="protein sequence ID" value="GGG57947.1"/>
    <property type="molecule type" value="Genomic_DNA"/>
</dbReference>
<dbReference type="RefSeq" id="WP_188887670.1">
    <property type="nucleotide sequence ID" value="NZ_BMHY01000001.1"/>
</dbReference>
<protein>
    <submittedName>
        <fullName evidence="7">Glucosylceramidase</fullName>
    </submittedName>
</protein>
<sequence>MTATKVEVWWSSELEPRDRSWFYESKDIEYKGEARPPLWTHAPRPENRTTITVFPEMKYQEMLGIGSSMEESTVYNLARMSSIKQEEVISFLLDPVNGAGFSFVRLTLGTSDFTAQTFYSYNDLDEGETDFTMERFSIRKDIEFGIIPTVQRMLAVKPDLKFFASSWSPPAWMKTSGSLWRGELKEGKAYIDALALYYRKAIQAYKEQGIELYAITVQNEPLLEIDYPSCYMSPEQERELIIALRKELDEHQLDTKIWIFDHNFQDAWMYACPILNDKEGRTASDGIAFHDYEGEPSVMTELKAAYPDQTIHMTERSIWGVAAADRIAQYFRNWASSYNAWVTMLDSRIGKHQWVGIPDPTLLVQHADRPDEYWMTPETYMTAQFARYIQRGAWRIESNYGSHETVTNVAFLNPDGHVIVVVINQTLEEQPIRVVCEGRQFEANVPAKSVATYRFSQR</sequence>
<dbReference type="Gene3D" id="2.60.40.1180">
    <property type="entry name" value="Golgi alpha-mannosidase II"/>
    <property type="match status" value="1"/>
</dbReference>
<evidence type="ECO:0000256" key="4">
    <source>
        <dbReference type="RuleBase" id="RU361188"/>
    </source>
</evidence>
<dbReference type="Pfam" id="PF17189">
    <property type="entry name" value="Glyco_hydro_30C"/>
    <property type="match status" value="1"/>
</dbReference>
<evidence type="ECO:0000313" key="7">
    <source>
        <dbReference type="EMBL" id="GGG57947.1"/>
    </source>
</evidence>
<dbReference type="Pfam" id="PF02055">
    <property type="entry name" value="Glyco_hydro_30"/>
    <property type="match status" value="1"/>
</dbReference>
<keyword evidence="3 4" id="KW-0378">Hydrolase</keyword>
<evidence type="ECO:0000313" key="8">
    <source>
        <dbReference type="Proteomes" id="UP000600247"/>
    </source>
</evidence>
<gene>
    <name evidence="7" type="ORF">GCM10010918_08750</name>
</gene>
<dbReference type="InterPro" id="IPR033452">
    <property type="entry name" value="GH30_C"/>
</dbReference>
<feature type="domain" description="Glycosyl hydrolase family 30 beta sandwich" evidence="6">
    <location>
        <begin position="392"/>
        <end position="453"/>
    </location>
</feature>
<dbReference type="SUPFAM" id="SSF51011">
    <property type="entry name" value="Glycosyl hydrolase domain"/>
    <property type="match status" value="1"/>
</dbReference>
<dbReference type="InterPro" id="IPR013780">
    <property type="entry name" value="Glyco_hydro_b"/>
</dbReference>
<dbReference type="InterPro" id="IPR001139">
    <property type="entry name" value="Glyco_hydro_30"/>
</dbReference>
<name>A0A917GVW5_9BACL</name>
<keyword evidence="4" id="KW-0326">Glycosidase</keyword>
<dbReference type="AlphaFoldDB" id="A0A917GVW5"/>
<dbReference type="InterPro" id="IPR017853">
    <property type="entry name" value="GH"/>
</dbReference>
<reference evidence="7 8" key="1">
    <citation type="journal article" date="2014" name="Int. J. Syst. Evol. Microbiol.">
        <title>Complete genome sequence of Corynebacterium casei LMG S-19264T (=DSM 44701T), isolated from a smear-ripened cheese.</title>
        <authorList>
            <consortium name="US DOE Joint Genome Institute (JGI-PGF)"/>
            <person name="Walter F."/>
            <person name="Albersmeier A."/>
            <person name="Kalinowski J."/>
            <person name="Ruckert C."/>
        </authorList>
    </citation>
    <scope>NUCLEOTIDE SEQUENCE [LARGE SCALE GENOMIC DNA]</scope>
    <source>
        <strain evidence="7 8">CGMCC 1.15286</strain>
    </source>
</reference>
<dbReference type="Gene3D" id="3.20.20.80">
    <property type="entry name" value="Glycosidases"/>
    <property type="match status" value="1"/>
</dbReference>
<feature type="domain" description="Glycosyl hydrolase family 30 TIM-barrel" evidence="5">
    <location>
        <begin position="64"/>
        <end position="330"/>
    </location>
</feature>
<evidence type="ECO:0000256" key="3">
    <source>
        <dbReference type="ARBA" id="ARBA00022801"/>
    </source>
</evidence>
<dbReference type="SUPFAM" id="SSF51445">
    <property type="entry name" value="(Trans)glycosidases"/>
    <property type="match status" value="1"/>
</dbReference>
<keyword evidence="8" id="KW-1185">Reference proteome</keyword>
<organism evidence="7 8">
    <name type="scientific">Paenibacillus radicis</name>
    <name type="common">ex Gao et al. 2016</name>
    <dbReference type="NCBI Taxonomy" id="1737354"/>
    <lineage>
        <taxon>Bacteria</taxon>
        <taxon>Bacillati</taxon>
        <taxon>Bacillota</taxon>
        <taxon>Bacilli</taxon>
        <taxon>Bacillales</taxon>
        <taxon>Paenibacillaceae</taxon>
        <taxon>Paenibacillus</taxon>
    </lineage>
</organism>
<evidence type="ECO:0000259" key="5">
    <source>
        <dbReference type="Pfam" id="PF02055"/>
    </source>
</evidence>
<evidence type="ECO:0000259" key="6">
    <source>
        <dbReference type="Pfam" id="PF17189"/>
    </source>
</evidence>
<dbReference type="GO" id="GO:0006680">
    <property type="term" value="P:glucosylceramide catabolic process"/>
    <property type="evidence" value="ECO:0007669"/>
    <property type="project" value="TreeGrafter"/>
</dbReference>
<dbReference type="Proteomes" id="UP000600247">
    <property type="component" value="Unassembled WGS sequence"/>
</dbReference>
<comment type="similarity">
    <text evidence="1 4">Belongs to the glycosyl hydrolase 30 family.</text>
</comment>
<comment type="caution">
    <text evidence="7">The sequence shown here is derived from an EMBL/GenBank/DDBJ whole genome shotgun (WGS) entry which is preliminary data.</text>
</comment>
<proteinExistence type="inferred from homology"/>
<dbReference type="GO" id="GO:0016020">
    <property type="term" value="C:membrane"/>
    <property type="evidence" value="ECO:0007669"/>
    <property type="project" value="GOC"/>
</dbReference>
<evidence type="ECO:0000256" key="2">
    <source>
        <dbReference type="ARBA" id="ARBA00022729"/>
    </source>
</evidence>
<dbReference type="PANTHER" id="PTHR11069:SF23">
    <property type="entry name" value="LYSOSOMAL ACID GLUCOSYLCERAMIDASE"/>
    <property type="match status" value="1"/>
</dbReference>
<keyword evidence="2" id="KW-0732">Signal</keyword>